<keyword evidence="2" id="KW-1185">Reference proteome</keyword>
<evidence type="ECO:0000313" key="1">
    <source>
        <dbReference type="EMBL" id="MED6140914.1"/>
    </source>
</evidence>
<accession>A0ABU6SXQ8</accession>
<proteinExistence type="predicted"/>
<organism evidence="1 2">
    <name type="scientific">Stylosanthes scabra</name>
    <dbReference type="NCBI Taxonomy" id="79078"/>
    <lineage>
        <taxon>Eukaryota</taxon>
        <taxon>Viridiplantae</taxon>
        <taxon>Streptophyta</taxon>
        <taxon>Embryophyta</taxon>
        <taxon>Tracheophyta</taxon>
        <taxon>Spermatophyta</taxon>
        <taxon>Magnoliopsida</taxon>
        <taxon>eudicotyledons</taxon>
        <taxon>Gunneridae</taxon>
        <taxon>Pentapetalae</taxon>
        <taxon>rosids</taxon>
        <taxon>fabids</taxon>
        <taxon>Fabales</taxon>
        <taxon>Fabaceae</taxon>
        <taxon>Papilionoideae</taxon>
        <taxon>50 kb inversion clade</taxon>
        <taxon>dalbergioids sensu lato</taxon>
        <taxon>Dalbergieae</taxon>
        <taxon>Pterocarpus clade</taxon>
        <taxon>Stylosanthes</taxon>
    </lineage>
</organism>
<comment type="caution">
    <text evidence="1">The sequence shown here is derived from an EMBL/GenBank/DDBJ whole genome shotgun (WGS) entry which is preliminary data.</text>
</comment>
<protein>
    <submittedName>
        <fullName evidence="1">Uncharacterized protein</fullName>
    </submittedName>
</protein>
<sequence length="126" mass="14234">MLRSNSDPNLLLFDPKIERTLRHARQVRRRVELENTLRSQATRLASDNDSIYSFDSDFESRTSSSDTGTFTMGDVPRLTLKQLGGASTALENQPTRYAELNANFELKSGLINLFPKFHGLPGEYPI</sequence>
<reference evidence="1 2" key="1">
    <citation type="journal article" date="2023" name="Plants (Basel)">
        <title>Bridging the Gap: Combining Genomics and Transcriptomics Approaches to Understand Stylosanthes scabra, an Orphan Legume from the Brazilian Caatinga.</title>
        <authorList>
            <person name="Ferreira-Neto J.R.C."/>
            <person name="da Silva M.D."/>
            <person name="Binneck E."/>
            <person name="de Melo N.F."/>
            <person name="da Silva R.H."/>
            <person name="de Melo A.L.T.M."/>
            <person name="Pandolfi V."/>
            <person name="Bustamante F.O."/>
            <person name="Brasileiro-Vidal A.C."/>
            <person name="Benko-Iseppon A.M."/>
        </authorList>
    </citation>
    <scope>NUCLEOTIDE SEQUENCE [LARGE SCALE GENOMIC DNA]</scope>
    <source>
        <tissue evidence="1">Leaves</tissue>
    </source>
</reference>
<dbReference type="Proteomes" id="UP001341840">
    <property type="component" value="Unassembled WGS sequence"/>
</dbReference>
<name>A0ABU6SXQ8_9FABA</name>
<feature type="non-terminal residue" evidence="1">
    <location>
        <position position="126"/>
    </location>
</feature>
<dbReference type="EMBL" id="JASCZI010062898">
    <property type="protein sequence ID" value="MED6140914.1"/>
    <property type="molecule type" value="Genomic_DNA"/>
</dbReference>
<evidence type="ECO:0000313" key="2">
    <source>
        <dbReference type="Proteomes" id="UP001341840"/>
    </source>
</evidence>
<gene>
    <name evidence="1" type="ORF">PIB30_098175</name>
</gene>